<sequence>MLNPLSLLALIGRAVLAACRQIGALTLFALEALSHLVRAPFYPRMFARAFVEIAYFSLPVVALTAVFTGMVLALQSYSGFSRFGAESAIANVVVLSITRELGPVLAGLMVAGRIGAAFAAEIGTMRVTDQIDALTTLSTNPMKYLVAPRLLAGTLAMPLLVVVADVLGVMGGWIIGTTQLGFSSASYLTNTVNFVQFEDVFSGLVKAAVFGFVITLMGCWSGYTSRGGAQGVGAATTTAVVSSSILILALDYVVTAMFFG</sequence>
<feature type="transmembrane region" description="Helical" evidence="8">
    <location>
        <begin position="200"/>
        <end position="220"/>
    </location>
</feature>
<evidence type="ECO:0000313" key="10">
    <source>
        <dbReference type="Proteomes" id="UP001201985"/>
    </source>
</evidence>
<evidence type="ECO:0000256" key="6">
    <source>
        <dbReference type="ARBA" id="ARBA00022989"/>
    </source>
</evidence>
<dbReference type="EMBL" id="JALBUU010000004">
    <property type="protein sequence ID" value="MCI0752412.1"/>
    <property type="molecule type" value="Genomic_DNA"/>
</dbReference>
<dbReference type="PANTHER" id="PTHR30188:SF4">
    <property type="entry name" value="PROTEIN TRIGALACTOSYLDIACYLGLYCEROL 1, CHLOROPLASTIC"/>
    <property type="match status" value="1"/>
</dbReference>
<keyword evidence="10" id="KW-1185">Reference proteome</keyword>
<organism evidence="9 10">
    <name type="scientific">Teichococcus vastitatis</name>
    <dbReference type="NCBI Taxonomy" id="2307076"/>
    <lineage>
        <taxon>Bacteria</taxon>
        <taxon>Pseudomonadati</taxon>
        <taxon>Pseudomonadota</taxon>
        <taxon>Alphaproteobacteria</taxon>
        <taxon>Acetobacterales</taxon>
        <taxon>Roseomonadaceae</taxon>
        <taxon>Roseomonas</taxon>
    </lineage>
</organism>
<accession>A0ABS9VZI5</accession>
<evidence type="ECO:0000256" key="5">
    <source>
        <dbReference type="ARBA" id="ARBA00022692"/>
    </source>
</evidence>
<feature type="transmembrane region" description="Helical" evidence="8">
    <location>
        <begin position="150"/>
        <end position="175"/>
    </location>
</feature>
<keyword evidence="7 8" id="KW-0472">Membrane</keyword>
<evidence type="ECO:0000256" key="2">
    <source>
        <dbReference type="ARBA" id="ARBA00004141"/>
    </source>
</evidence>
<comment type="similarity">
    <text evidence="3 8">Belongs to the MlaE permease family.</text>
</comment>
<feature type="transmembrane region" description="Helical" evidence="8">
    <location>
        <begin position="232"/>
        <end position="259"/>
    </location>
</feature>
<keyword evidence="5 8" id="KW-0812">Transmembrane</keyword>
<proteinExistence type="inferred from homology"/>
<comment type="caution">
    <text evidence="9">The sequence shown here is derived from an EMBL/GenBank/DDBJ whole genome shotgun (WGS) entry which is preliminary data.</text>
</comment>
<evidence type="ECO:0000256" key="1">
    <source>
        <dbReference type="ARBA" id="ARBA00003787"/>
    </source>
</evidence>
<evidence type="ECO:0000256" key="8">
    <source>
        <dbReference type="RuleBase" id="RU362044"/>
    </source>
</evidence>
<dbReference type="InterPro" id="IPR030802">
    <property type="entry name" value="Permease_MalE"/>
</dbReference>
<dbReference type="RefSeq" id="WP_120009061.1">
    <property type="nucleotide sequence ID" value="NZ_JALBUU010000004.1"/>
</dbReference>
<keyword evidence="8" id="KW-1003">Cell membrane</keyword>
<reference evidence="9 10" key="1">
    <citation type="submission" date="2022-03" db="EMBL/GenBank/DDBJ databases">
        <title>Complete genome analysis of Roseomonas KG 17.1 : a prolific producer of plant growth promoters.</title>
        <authorList>
            <person name="Saadouli I."/>
            <person name="Najjari A."/>
            <person name="Mosbah A."/>
            <person name="Ouzari H.I."/>
        </authorList>
    </citation>
    <scope>NUCLEOTIDE SEQUENCE [LARGE SCALE GENOMIC DNA]</scope>
    <source>
        <strain evidence="9 10">KG17-1</strain>
    </source>
</reference>
<keyword evidence="4" id="KW-0813">Transport</keyword>
<dbReference type="PANTHER" id="PTHR30188">
    <property type="entry name" value="ABC TRANSPORTER PERMEASE PROTEIN-RELATED"/>
    <property type="match status" value="1"/>
</dbReference>
<dbReference type="InterPro" id="IPR003453">
    <property type="entry name" value="ABC_MlaE_roteobac"/>
</dbReference>
<feature type="transmembrane region" description="Helical" evidence="8">
    <location>
        <begin position="53"/>
        <end position="74"/>
    </location>
</feature>
<protein>
    <submittedName>
        <fullName evidence="9">ABC transporter permease</fullName>
    </submittedName>
</protein>
<keyword evidence="8" id="KW-0997">Cell inner membrane</keyword>
<comment type="function">
    <text evidence="1">Could be part of an ABC transporter complex.</text>
</comment>
<comment type="caution">
    <text evidence="8">Lacks conserved residue(s) required for the propagation of feature annotation.</text>
</comment>
<comment type="subcellular location">
    <subcellularLocation>
        <location evidence="8">Cell inner membrane</location>
        <topology evidence="8">Multi-pass membrane protein</topology>
    </subcellularLocation>
    <subcellularLocation>
        <location evidence="2">Membrane</location>
        <topology evidence="2">Multi-pass membrane protein</topology>
    </subcellularLocation>
</comment>
<evidence type="ECO:0000256" key="3">
    <source>
        <dbReference type="ARBA" id="ARBA00007556"/>
    </source>
</evidence>
<keyword evidence="6 8" id="KW-1133">Transmembrane helix</keyword>
<evidence type="ECO:0000256" key="7">
    <source>
        <dbReference type="ARBA" id="ARBA00023136"/>
    </source>
</evidence>
<evidence type="ECO:0000313" key="9">
    <source>
        <dbReference type="EMBL" id="MCI0752412.1"/>
    </source>
</evidence>
<dbReference type="Pfam" id="PF02405">
    <property type="entry name" value="MlaE"/>
    <property type="match status" value="1"/>
</dbReference>
<dbReference type="Proteomes" id="UP001201985">
    <property type="component" value="Unassembled WGS sequence"/>
</dbReference>
<dbReference type="NCBIfam" id="TIGR00056">
    <property type="entry name" value="MlaE family lipid ABC transporter permease subunit"/>
    <property type="match status" value="1"/>
</dbReference>
<gene>
    <name evidence="9" type="ORF">MON41_01375</name>
</gene>
<evidence type="ECO:0000256" key="4">
    <source>
        <dbReference type="ARBA" id="ARBA00022448"/>
    </source>
</evidence>
<name>A0ABS9VZI5_9PROT</name>